<dbReference type="PATRIC" id="fig|38307.3.peg.1702"/>
<feature type="domain" description="Cytochrome c" evidence="9">
    <location>
        <begin position="244"/>
        <end position="421"/>
    </location>
</feature>
<evidence type="ECO:0000313" key="11">
    <source>
        <dbReference type="Proteomes" id="UP000077786"/>
    </source>
</evidence>
<evidence type="ECO:0000256" key="5">
    <source>
        <dbReference type="ARBA" id="ARBA00023002"/>
    </source>
</evidence>
<dbReference type="InterPro" id="IPR009056">
    <property type="entry name" value="Cyt_c-like_dom"/>
</dbReference>
<dbReference type="GO" id="GO:0030313">
    <property type="term" value="C:cell envelope"/>
    <property type="evidence" value="ECO:0007669"/>
    <property type="project" value="UniProtKB-SubCell"/>
</dbReference>
<keyword evidence="5" id="KW-0560">Oxidoreductase</keyword>
<dbReference type="GO" id="GO:0004130">
    <property type="term" value="F:cytochrome-c peroxidase activity"/>
    <property type="evidence" value="ECO:0007669"/>
    <property type="project" value="TreeGrafter"/>
</dbReference>
<evidence type="ECO:0000256" key="2">
    <source>
        <dbReference type="ARBA" id="ARBA00022617"/>
    </source>
</evidence>
<evidence type="ECO:0000256" key="8">
    <source>
        <dbReference type="SAM" id="MobiDB-lite"/>
    </source>
</evidence>
<keyword evidence="3 7" id="KW-0479">Metal-binding</keyword>
<evidence type="ECO:0000259" key="9">
    <source>
        <dbReference type="PROSITE" id="PS51007"/>
    </source>
</evidence>
<gene>
    <name evidence="10" type="ORF">A0123_01652</name>
</gene>
<dbReference type="Pfam" id="PF03150">
    <property type="entry name" value="CCP_MauG"/>
    <property type="match status" value="1"/>
</dbReference>
<sequence>MSAVLASQAVAADQCLPTRDGSNPCPVELHRPAHAPLSEMAKIGREIFHDPLFSGSGRLSCASCHSPKHHYGPSGAASVFLGGPTLASHGRRAIPSLTYLEHVPNFSIGPDNPESETAPVLASAAPDATRSPKNAAASPTISMVPQGGMFWDGRADTLQQQASGPLYDPAEMASTPEIALHRLENAKYIQRLKALGGPATDASPDLLLSEALFALARYQIEDPSFHAYDSKFDAWLEGKARFTPEESAGYRLFNDPTKGNCAACHLDRPLPGNLPPLLTDRQYEALGAPRNQALMGPYDTEHFDLGLCEVMPGGVETSSAYCGMFATPTLRNVAERKVFFHNGVFHDLHQVLDFYVLRDIHPERFYSRDTHGHLQVPDDIPPQYRSNLDRTDAPMDRKLNDLPALTPQERSQIIQFLKTLTDGWSPTRP</sequence>
<comment type="caution">
    <text evidence="10">The sequence shown here is derived from an EMBL/GenBank/DDBJ whole genome shotgun (WGS) entry which is preliminary data.</text>
</comment>
<dbReference type="InterPro" id="IPR036909">
    <property type="entry name" value="Cyt_c-like_dom_sf"/>
</dbReference>
<keyword evidence="4" id="KW-0732">Signal</keyword>
<name>A0A1B6VK73_9PROT</name>
<evidence type="ECO:0000313" key="10">
    <source>
        <dbReference type="EMBL" id="OAJ67610.1"/>
    </source>
</evidence>
<protein>
    <submittedName>
        <fullName evidence="10">Cytochrome C peroxidase</fullName>
    </submittedName>
</protein>
<evidence type="ECO:0000256" key="7">
    <source>
        <dbReference type="PROSITE-ProRule" id="PRU00433"/>
    </source>
</evidence>
<reference evidence="10 11" key="1">
    <citation type="submission" date="2016-03" db="EMBL/GenBank/DDBJ databases">
        <title>Draft genome sequence of Gluconobacter cerinus strain CECT 9110.</title>
        <authorList>
            <person name="Sainz F."/>
            <person name="Mas A."/>
            <person name="Torija M.J."/>
        </authorList>
    </citation>
    <scope>NUCLEOTIDE SEQUENCE [LARGE SCALE GENOMIC DNA]</scope>
    <source>
        <strain evidence="10 11">CECT 9110</strain>
    </source>
</reference>
<dbReference type="AlphaFoldDB" id="A0A1B6VK73"/>
<dbReference type="PROSITE" id="PS51007">
    <property type="entry name" value="CYTC"/>
    <property type="match status" value="2"/>
</dbReference>
<dbReference type="Gene3D" id="1.10.760.10">
    <property type="entry name" value="Cytochrome c-like domain"/>
    <property type="match status" value="2"/>
</dbReference>
<comment type="subcellular location">
    <subcellularLocation>
        <location evidence="1">Cell envelope</location>
    </subcellularLocation>
</comment>
<dbReference type="RefSeq" id="WP_232309150.1">
    <property type="nucleotide sequence ID" value="NZ_LUTU01000007.1"/>
</dbReference>
<dbReference type="EMBL" id="LUTU01000007">
    <property type="protein sequence ID" value="OAJ67610.1"/>
    <property type="molecule type" value="Genomic_DNA"/>
</dbReference>
<feature type="region of interest" description="Disordered" evidence="8">
    <location>
        <begin position="109"/>
        <end position="139"/>
    </location>
</feature>
<dbReference type="Proteomes" id="UP000077786">
    <property type="component" value="Unassembled WGS sequence"/>
</dbReference>
<dbReference type="InterPro" id="IPR004852">
    <property type="entry name" value="Di-haem_cyt_c_peroxidsae"/>
</dbReference>
<dbReference type="GO" id="GO:0046872">
    <property type="term" value="F:metal ion binding"/>
    <property type="evidence" value="ECO:0007669"/>
    <property type="project" value="UniProtKB-KW"/>
</dbReference>
<dbReference type="PANTHER" id="PTHR30600:SF10">
    <property type="entry name" value="BLL6722 PROTEIN"/>
    <property type="match status" value="1"/>
</dbReference>
<evidence type="ECO:0000256" key="4">
    <source>
        <dbReference type="ARBA" id="ARBA00022729"/>
    </source>
</evidence>
<dbReference type="GO" id="GO:0020037">
    <property type="term" value="F:heme binding"/>
    <property type="evidence" value="ECO:0007669"/>
    <property type="project" value="InterPro"/>
</dbReference>
<evidence type="ECO:0000256" key="6">
    <source>
        <dbReference type="ARBA" id="ARBA00023004"/>
    </source>
</evidence>
<keyword evidence="10" id="KW-0575">Peroxidase</keyword>
<dbReference type="PANTHER" id="PTHR30600">
    <property type="entry name" value="CYTOCHROME C PEROXIDASE-RELATED"/>
    <property type="match status" value="1"/>
</dbReference>
<accession>A0A1B6VK73</accession>
<evidence type="ECO:0000256" key="3">
    <source>
        <dbReference type="ARBA" id="ARBA00022723"/>
    </source>
</evidence>
<proteinExistence type="predicted"/>
<keyword evidence="6 7" id="KW-0408">Iron</keyword>
<dbReference type="SUPFAM" id="SSF46626">
    <property type="entry name" value="Cytochrome c"/>
    <property type="match status" value="2"/>
</dbReference>
<dbReference type="InterPro" id="IPR051395">
    <property type="entry name" value="Cytochrome_c_Peroxidase/MauG"/>
</dbReference>
<organism evidence="10 11">
    <name type="scientific">Gluconobacter cerinus</name>
    <dbReference type="NCBI Taxonomy" id="38307"/>
    <lineage>
        <taxon>Bacteria</taxon>
        <taxon>Pseudomonadati</taxon>
        <taxon>Pseudomonadota</taxon>
        <taxon>Alphaproteobacteria</taxon>
        <taxon>Acetobacterales</taxon>
        <taxon>Acetobacteraceae</taxon>
        <taxon>Gluconobacter</taxon>
    </lineage>
</organism>
<evidence type="ECO:0000256" key="1">
    <source>
        <dbReference type="ARBA" id="ARBA00004196"/>
    </source>
</evidence>
<keyword evidence="2 7" id="KW-0349">Heme</keyword>
<dbReference type="GO" id="GO:0009055">
    <property type="term" value="F:electron transfer activity"/>
    <property type="evidence" value="ECO:0007669"/>
    <property type="project" value="InterPro"/>
</dbReference>
<feature type="domain" description="Cytochrome c" evidence="9">
    <location>
        <begin position="39"/>
        <end position="171"/>
    </location>
</feature>